<name>G5KE95_9STRE</name>
<dbReference type="Pfam" id="PF14534">
    <property type="entry name" value="DUF4440"/>
    <property type="match status" value="1"/>
</dbReference>
<dbReference type="EMBL" id="AEUZ02000001">
    <property type="protein sequence ID" value="EHJ57776.1"/>
    <property type="molecule type" value="Genomic_DNA"/>
</dbReference>
<keyword evidence="3" id="KW-1185">Reference proteome</keyword>
<evidence type="ECO:0000313" key="2">
    <source>
        <dbReference type="EMBL" id="EHJ57776.1"/>
    </source>
</evidence>
<dbReference type="InterPro" id="IPR027843">
    <property type="entry name" value="DUF4440"/>
</dbReference>
<comment type="caution">
    <text evidence="2">The sequence shown here is derived from an EMBL/GenBank/DDBJ whole genome shotgun (WGS) entry which is preliminary data.</text>
</comment>
<sequence>MVTDKEELIKIYRQINQAMVDHDTKFLRQLLKPETFLIHMTGYQQDVTEWLSQIESQEMNYYSW</sequence>
<feature type="domain" description="DUF4440" evidence="1">
    <location>
        <begin position="9"/>
        <end position="64"/>
    </location>
</feature>
<proteinExistence type="predicted"/>
<gene>
    <name evidence="2" type="ORF">STRUR_2033</name>
</gene>
<dbReference type="STRING" id="764291.STRUR_2033"/>
<dbReference type="Proteomes" id="UP000005388">
    <property type="component" value="Unassembled WGS sequence"/>
</dbReference>
<dbReference type="InterPro" id="IPR032710">
    <property type="entry name" value="NTF2-like_dom_sf"/>
</dbReference>
<dbReference type="AlphaFoldDB" id="G5KE95"/>
<protein>
    <recommendedName>
        <fullName evidence="1">DUF4440 domain-containing protein</fullName>
    </recommendedName>
</protein>
<organism evidence="2 3">
    <name type="scientific">Streptococcus urinalis 2285-97</name>
    <dbReference type="NCBI Taxonomy" id="764291"/>
    <lineage>
        <taxon>Bacteria</taxon>
        <taxon>Bacillati</taxon>
        <taxon>Bacillota</taxon>
        <taxon>Bacilli</taxon>
        <taxon>Lactobacillales</taxon>
        <taxon>Streptococcaceae</taxon>
        <taxon>Streptococcus</taxon>
    </lineage>
</organism>
<dbReference type="Gene3D" id="3.10.450.50">
    <property type="match status" value="1"/>
</dbReference>
<evidence type="ECO:0000259" key="1">
    <source>
        <dbReference type="Pfam" id="PF14534"/>
    </source>
</evidence>
<reference evidence="2 3" key="1">
    <citation type="journal article" date="2014" name="Int. J. Syst. Evol. Microbiol.">
        <title>Phylogenomics and the dynamic genome evolution of the genus Streptococcus.</title>
        <authorList>
            <consortium name="The Broad Institute Genome Sequencing Platform"/>
            <person name="Richards V.P."/>
            <person name="Palmer S.R."/>
            <person name="Pavinski Bitar P.D."/>
            <person name="Qin X."/>
            <person name="Weinstock G.M."/>
            <person name="Highlander S.K."/>
            <person name="Town C.D."/>
            <person name="Burne R.A."/>
            <person name="Stanhope M.J."/>
        </authorList>
    </citation>
    <scope>NUCLEOTIDE SEQUENCE [LARGE SCALE GENOMIC DNA]</scope>
    <source>
        <strain evidence="2 3">2285-97</strain>
    </source>
</reference>
<accession>G5KE95</accession>
<dbReference type="SUPFAM" id="SSF54427">
    <property type="entry name" value="NTF2-like"/>
    <property type="match status" value="1"/>
</dbReference>
<evidence type="ECO:0000313" key="3">
    <source>
        <dbReference type="Proteomes" id="UP000005388"/>
    </source>
</evidence>